<proteinExistence type="predicted"/>
<dbReference type="InterPro" id="IPR002110">
    <property type="entry name" value="Ankyrin_rpt"/>
</dbReference>
<dbReference type="Gene3D" id="1.25.40.20">
    <property type="entry name" value="Ankyrin repeat-containing domain"/>
    <property type="match status" value="1"/>
</dbReference>
<sequence length="65" mass="6882">GKADVNSKDYNGRTPLSFAADNGHEAVVQLLLVTGKADVDSKDYGDRTPLSRAADNGHEAVVKLL</sequence>
<dbReference type="OrthoDB" id="341259at2759"/>
<feature type="non-terminal residue" evidence="4">
    <location>
        <position position="65"/>
    </location>
</feature>
<evidence type="ECO:0000313" key="4">
    <source>
        <dbReference type="EMBL" id="OCK76740.1"/>
    </source>
</evidence>
<dbReference type="PROSITE" id="PS50088">
    <property type="entry name" value="ANK_REPEAT"/>
    <property type="match status" value="1"/>
</dbReference>
<feature type="repeat" description="ANK" evidence="3">
    <location>
        <begin position="11"/>
        <end position="44"/>
    </location>
</feature>
<dbReference type="SUPFAM" id="SSF48403">
    <property type="entry name" value="Ankyrin repeat"/>
    <property type="match status" value="1"/>
</dbReference>
<evidence type="ECO:0000256" key="3">
    <source>
        <dbReference type="PROSITE-ProRule" id="PRU00023"/>
    </source>
</evidence>
<accession>A0A8E2E3T9</accession>
<reference evidence="4 5" key="1">
    <citation type="journal article" date="2016" name="Nat. Commun.">
        <title>Ectomycorrhizal ecology is imprinted in the genome of the dominant symbiotic fungus Cenococcum geophilum.</title>
        <authorList>
            <consortium name="DOE Joint Genome Institute"/>
            <person name="Peter M."/>
            <person name="Kohler A."/>
            <person name="Ohm R.A."/>
            <person name="Kuo A."/>
            <person name="Krutzmann J."/>
            <person name="Morin E."/>
            <person name="Arend M."/>
            <person name="Barry K.W."/>
            <person name="Binder M."/>
            <person name="Choi C."/>
            <person name="Clum A."/>
            <person name="Copeland A."/>
            <person name="Grisel N."/>
            <person name="Haridas S."/>
            <person name="Kipfer T."/>
            <person name="LaButti K."/>
            <person name="Lindquist E."/>
            <person name="Lipzen A."/>
            <person name="Maire R."/>
            <person name="Meier B."/>
            <person name="Mihaltcheva S."/>
            <person name="Molinier V."/>
            <person name="Murat C."/>
            <person name="Poggeler S."/>
            <person name="Quandt C.A."/>
            <person name="Sperisen C."/>
            <person name="Tritt A."/>
            <person name="Tisserant E."/>
            <person name="Crous P.W."/>
            <person name="Henrissat B."/>
            <person name="Nehls U."/>
            <person name="Egli S."/>
            <person name="Spatafora J.W."/>
            <person name="Grigoriev I.V."/>
            <person name="Martin F.M."/>
        </authorList>
    </citation>
    <scope>NUCLEOTIDE SEQUENCE [LARGE SCALE GENOMIC DNA]</scope>
    <source>
        <strain evidence="4 5">CBS 459.81</strain>
    </source>
</reference>
<keyword evidence="2 3" id="KW-0040">ANK repeat</keyword>
<gene>
    <name evidence="4" type="ORF">K432DRAFT_258233</name>
</gene>
<keyword evidence="5" id="KW-1185">Reference proteome</keyword>
<evidence type="ECO:0000256" key="2">
    <source>
        <dbReference type="ARBA" id="ARBA00023043"/>
    </source>
</evidence>
<protein>
    <submittedName>
        <fullName evidence="4">Ankyrin</fullName>
    </submittedName>
</protein>
<dbReference type="Pfam" id="PF12796">
    <property type="entry name" value="Ank_2"/>
    <property type="match status" value="1"/>
</dbReference>
<dbReference type="EMBL" id="KV745184">
    <property type="protein sequence ID" value="OCK76740.1"/>
    <property type="molecule type" value="Genomic_DNA"/>
</dbReference>
<evidence type="ECO:0000256" key="1">
    <source>
        <dbReference type="ARBA" id="ARBA00022737"/>
    </source>
</evidence>
<dbReference type="PROSITE" id="PS50297">
    <property type="entry name" value="ANK_REP_REGION"/>
    <property type="match status" value="1"/>
</dbReference>
<name>A0A8E2E3T9_9PEZI</name>
<evidence type="ECO:0000313" key="5">
    <source>
        <dbReference type="Proteomes" id="UP000250266"/>
    </source>
</evidence>
<keyword evidence="1" id="KW-0677">Repeat</keyword>
<dbReference type="SMART" id="SM00248">
    <property type="entry name" value="ANK"/>
    <property type="match status" value="1"/>
</dbReference>
<dbReference type="Proteomes" id="UP000250266">
    <property type="component" value="Unassembled WGS sequence"/>
</dbReference>
<dbReference type="AlphaFoldDB" id="A0A8E2E3T9"/>
<feature type="non-terminal residue" evidence="4">
    <location>
        <position position="1"/>
    </location>
</feature>
<organism evidence="4 5">
    <name type="scientific">Lepidopterella palustris CBS 459.81</name>
    <dbReference type="NCBI Taxonomy" id="1314670"/>
    <lineage>
        <taxon>Eukaryota</taxon>
        <taxon>Fungi</taxon>
        <taxon>Dikarya</taxon>
        <taxon>Ascomycota</taxon>
        <taxon>Pezizomycotina</taxon>
        <taxon>Dothideomycetes</taxon>
        <taxon>Pleosporomycetidae</taxon>
        <taxon>Mytilinidiales</taxon>
        <taxon>Argynnaceae</taxon>
        <taxon>Lepidopterella</taxon>
    </lineage>
</organism>
<dbReference type="PANTHER" id="PTHR24171">
    <property type="entry name" value="ANKYRIN REPEAT DOMAIN-CONTAINING PROTEIN 39-RELATED"/>
    <property type="match status" value="1"/>
</dbReference>
<dbReference type="InterPro" id="IPR036770">
    <property type="entry name" value="Ankyrin_rpt-contain_sf"/>
</dbReference>